<gene>
    <name evidence="1" type="ORF">DI598_14340</name>
</gene>
<dbReference type="GO" id="GO:0016787">
    <property type="term" value="F:hydrolase activity"/>
    <property type="evidence" value="ECO:0007669"/>
    <property type="project" value="UniProtKB-KW"/>
</dbReference>
<dbReference type="AlphaFoldDB" id="A0A2W5GR82"/>
<dbReference type="EMBL" id="QFOI01000309">
    <property type="protein sequence ID" value="PZP44519.1"/>
    <property type="molecule type" value="Genomic_DNA"/>
</dbReference>
<keyword evidence="1" id="KW-0378">Hydrolase</keyword>
<organism evidence="1 2">
    <name type="scientific">Pseudopedobacter saltans</name>
    <dbReference type="NCBI Taxonomy" id="151895"/>
    <lineage>
        <taxon>Bacteria</taxon>
        <taxon>Pseudomonadati</taxon>
        <taxon>Bacteroidota</taxon>
        <taxon>Sphingobacteriia</taxon>
        <taxon>Sphingobacteriales</taxon>
        <taxon>Sphingobacteriaceae</taxon>
        <taxon>Pseudopedobacter</taxon>
    </lineage>
</organism>
<dbReference type="Proteomes" id="UP000249645">
    <property type="component" value="Unassembled WGS sequence"/>
</dbReference>
<evidence type="ECO:0000313" key="2">
    <source>
        <dbReference type="Proteomes" id="UP000249645"/>
    </source>
</evidence>
<protein>
    <submittedName>
        <fullName evidence="1">Glycoside hydrolase</fullName>
    </submittedName>
</protein>
<reference evidence="1 2" key="1">
    <citation type="submission" date="2017-11" db="EMBL/GenBank/DDBJ databases">
        <title>Infants hospitalized years apart are colonized by the same room-sourced microbial strains.</title>
        <authorList>
            <person name="Brooks B."/>
            <person name="Olm M.R."/>
            <person name="Firek B.A."/>
            <person name="Baker R."/>
            <person name="Thomas B.C."/>
            <person name="Morowitz M.J."/>
            <person name="Banfield J.F."/>
        </authorList>
    </citation>
    <scope>NUCLEOTIDE SEQUENCE [LARGE SCALE GENOMIC DNA]</scope>
    <source>
        <strain evidence="1">S2_009_000_R2_76</strain>
    </source>
</reference>
<accession>A0A2W5GR82</accession>
<name>A0A2W5GR82_9SPHI</name>
<evidence type="ECO:0000313" key="1">
    <source>
        <dbReference type="EMBL" id="PZP44519.1"/>
    </source>
</evidence>
<proteinExistence type="predicted"/>
<feature type="non-terminal residue" evidence="1">
    <location>
        <position position="80"/>
    </location>
</feature>
<sequence length="80" mass="9789">MIRKIFYSIVFLILVKFSYSQVLVADSFKHYVDYFNIMEDEPIIQAILNSASWDWMKNNIPLFESPDTSFNQIYYFRWWT</sequence>
<comment type="caution">
    <text evidence="1">The sequence shown here is derived from an EMBL/GenBank/DDBJ whole genome shotgun (WGS) entry which is preliminary data.</text>
</comment>